<dbReference type="SUPFAM" id="SSF55961">
    <property type="entry name" value="Bet v1-like"/>
    <property type="match status" value="1"/>
</dbReference>
<dbReference type="Gene3D" id="3.30.530.20">
    <property type="match status" value="1"/>
</dbReference>
<dbReference type="InterPro" id="IPR003863">
    <property type="entry name" value="DUF220"/>
</dbReference>
<dbReference type="Proteomes" id="UP001605036">
    <property type="component" value="Unassembled WGS sequence"/>
</dbReference>
<reference evidence="3 4" key="1">
    <citation type="submission" date="2024-09" db="EMBL/GenBank/DDBJ databases">
        <title>Chromosome-scale assembly of Riccia fluitans.</title>
        <authorList>
            <person name="Paukszto L."/>
            <person name="Sawicki J."/>
            <person name="Karawczyk K."/>
            <person name="Piernik-Szablinska J."/>
            <person name="Szczecinska M."/>
            <person name="Mazdziarz M."/>
        </authorList>
    </citation>
    <scope>NUCLEOTIDE SEQUENCE [LARGE SCALE GENOMIC DNA]</scope>
    <source>
        <strain evidence="3">Rf_01</strain>
        <tissue evidence="3">Aerial parts of the thallus</tissue>
    </source>
</reference>
<keyword evidence="4" id="KW-1185">Reference proteome</keyword>
<evidence type="ECO:0000256" key="1">
    <source>
        <dbReference type="SAM" id="MobiDB-lite"/>
    </source>
</evidence>
<feature type="compositionally biased region" description="Polar residues" evidence="1">
    <location>
        <begin position="76"/>
        <end position="90"/>
    </location>
</feature>
<protein>
    <recommendedName>
        <fullName evidence="2">DUF220 domain-containing protein</fullName>
    </recommendedName>
</protein>
<gene>
    <name evidence="3" type="ORF">R1flu_008910</name>
</gene>
<feature type="region of interest" description="Disordered" evidence="1">
    <location>
        <begin position="19"/>
        <end position="38"/>
    </location>
</feature>
<accession>A0ABD1Z0J7</accession>
<dbReference type="AlphaFoldDB" id="A0ABD1Z0J7"/>
<dbReference type="PANTHER" id="PTHR31385">
    <property type="entry name" value="PUTATIVE (DUF220)-RELATED"/>
    <property type="match status" value="1"/>
</dbReference>
<evidence type="ECO:0000313" key="4">
    <source>
        <dbReference type="Proteomes" id="UP001605036"/>
    </source>
</evidence>
<feature type="domain" description="DUF220" evidence="2">
    <location>
        <begin position="201"/>
        <end position="250"/>
    </location>
</feature>
<name>A0ABD1Z0J7_9MARC</name>
<sequence>MCQVYLRYNARQGVLPEDNKSRLLNEESAPSSRERNEARAMTIEPIIQNFGRSAAQWWQGAQNFMQEIQSSVSRTFGNGQSGQISLNTKYPQRKSEASKSATAESSGGIWDLEPWIKNPSWEDDTPIMEVTVPEGALCQLNSTFKIGLPPSAVFDILSDPANKRVFKNIKEVKYRKVLEDYGHRQIIELEQAAIWRFLWLSGTLSVCVRVDQDRQSYSLKYNLAKEGFMKRFEGSWLIQPLNIDMDDNTDARGRIASLVHLQQVVQPAMMPPPPLAGYVRGITRRTTEKLLEDLQEEGRRLREGRADVVEMLGAEEKAFRRAVAETQKNYVLRRHWKMHTNAGGLKRRHQTRRRR</sequence>
<dbReference type="EMBL" id="JBHFFA010000002">
    <property type="protein sequence ID" value="KAL2641323.1"/>
    <property type="molecule type" value="Genomic_DNA"/>
</dbReference>
<dbReference type="Pfam" id="PF02713">
    <property type="entry name" value="DUF220"/>
    <property type="match status" value="1"/>
</dbReference>
<comment type="caution">
    <text evidence="3">The sequence shown here is derived from an EMBL/GenBank/DDBJ whole genome shotgun (WGS) entry which is preliminary data.</text>
</comment>
<evidence type="ECO:0000259" key="2">
    <source>
        <dbReference type="Pfam" id="PF02713"/>
    </source>
</evidence>
<dbReference type="PANTHER" id="PTHR31385:SF1">
    <property type="entry name" value="PUTATIVE (DUF220)-RELATED"/>
    <property type="match status" value="1"/>
</dbReference>
<evidence type="ECO:0000313" key="3">
    <source>
        <dbReference type="EMBL" id="KAL2641323.1"/>
    </source>
</evidence>
<proteinExistence type="predicted"/>
<dbReference type="InterPro" id="IPR023393">
    <property type="entry name" value="START-like_dom_sf"/>
</dbReference>
<feature type="region of interest" description="Disordered" evidence="1">
    <location>
        <begin position="76"/>
        <end position="106"/>
    </location>
</feature>
<organism evidence="3 4">
    <name type="scientific">Riccia fluitans</name>
    <dbReference type="NCBI Taxonomy" id="41844"/>
    <lineage>
        <taxon>Eukaryota</taxon>
        <taxon>Viridiplantae</taxon>
        <taxon>Streptophyta</taxon>
        <taxon>Embryophyta</taxon>
        <taxon>Marchantiophyta</taxon>
        <taxon>Marchantiopsida</taxon>
        <taxon>Marchantiidae</taxon>
        <taxon>Marchantiales</taxon>
        <taxon>Ricciaceae</taxon>
        <taxon>Riccia</taxon>
    </lineage>
</organism>